<dbReference type="InterPro" id="IPR001296">
    <property type="entry name" value="Glyco_trans_1"/>
</dbReference>
<dbReference type="SUPFAM" id="SSF53756">
    <property type="entry name" value="UDP-Glycosyltransferase/glycogen phosphorylase"/>
    <property type="match status" value="2"/>
</dbReference>
<dbReference type="Pfam" id="PF13439">
    <property type="entry name" value="Glyco_transf_4"/>
    <property type="match status" value="1"/>
</dbReference>
<dbReference type="PANTHER" id="PTHR45947">
    <property type="entry name" value="SULFOQUINOVOSYL TRANSFERASE SQD2"/>
    <property type="match status" value="1"/>
</dbReference>
<dbReference type="Gene3D" id="3.40.50.2000">
    <property type="entry name" value="Glycogen Phosphorylase B"/>
    <property type="match status" value="4"/>
</dbReference>
<dbReference type="Pfam" id="PF13579">
    <property type="entry name" value="Glyco_trans_4_4"/>
    <property type="match status" value="1"/>
</dbReference>
<dbReference type="InterPro" id="IPR028098">
    <property type="entry name" value="Glyco_trans_4-like_N"/>
</dbReference>
<keyword evidence="4" id="KW-0808">Transferase</keyword>
<dbReference type="EC" id="2.4.-.-" evidence="4"/>
<sequence length="823" mass="93531">MKILLINHYAGSPEMGMEFRPYYLSREWNKQGHEVTIVAGGYSHLRKSNPQISKDFEERMIDGIRYVWIKTASYNRNGIARAFSMFEFSRKLFANAEYISEHYKPDAVIASSTYPLDTYCADKIAKLSGAKYIHEVHDMWPSTLYELGGMSKNNPFVRLMQHAEDFAYRHCDQVVSLLDHSKEYMIQHGLAEEKFNCISNGVIKEEWENPAPIPKKHSQILSKMKNEGKFVVGYFGGHSISNNLDMLLTVAKKISDKEICFVLVGDGSYKERLQQSAKEQNLENVVFLPAVDKSAIPDLISYFDIVTIFAANTKLYRFGICMNKMFDAMMGGKPLLLSVTTPETLVEKADAGIVIKAGDVESYIKSIEKLKNLPEEELKNMGMRGHELVSCEYTYDKLANKFVGVMEKTGRRILLINHYAGSPEMGMEFRPYYISRELVKTGHNVTIIAGSFSHLRKTNPAISENFTEQEIDGVKYVWIKTDEYDSNGIARALSMYHFCRALTVNKKEIVERYKPDIVISSSTYPLDSYPAYRIAKLAGAKYIHEVHDMWPLTLYEAGGMSKKNPFVIAMQFAEDHAYKKSDVVVSLLPHAKDYMTEHGMKPNHFRYIPNGVVINEWDTTREVPSEHREAFDKLKAEGKFIIGYFGSHELSYGLYNLLDVTKQLNDENIHLVMVGKGKLKDELISYAKKNAIDNVTFLPPVEKRIIPAIIDKFDAIFIGTIESPLYRFGICMNKMFDSMMAAKPIVMAITTPSTPVSESGCGIITKSCDNDAIKAAIRKIQAMSEDERNKMGMLGREAVLSKYTYENIASEFEKAFEQKRCMG</sequence>
<feature type="domain" description="Glycosyl transferase family 1" evidence="1">
    <location>
        <begin position="225"/>
        <end position="383"/>
    </location>
</feature>
<feature type="domain" description="Glycosyltransferase subfamily 4-like N-terminal" evidence="3">
    <location>
        <begin position="426"/>
        <end position="611"/>
    </location>
</feature>
<dbReference type="EMBL" id="JALU01000003">
    <property type="protein sequence ID" value="EUC58099.1"/>
    <property type="molecule type" value="Genomic_DNA"/>
</dbReference>
<dbReference type="CDD" id="cd03794">
    <property type="entry name" value="GT4_WbuB-like"/>
    <property type="match status" value="2"/>
</dbReference>
<feature type="domain" description="Glycosyltransferase subfamily 4-like N-terminal" evidence="2">
    <location>
        <begin position="16"/>
        <end position="202"/>
    </location>
</feature>
<feature type="domain" description="Glycosyl transferase family 1" evidence="1">
    <location>
        <begin position="630"/>
        <end position="792"/>
    </location>
</feature>
<organism evidence="4 5">
    <name type="scientific">Mogibacterium timidum ATCC 33093</name>
    <dbReference type="NCBI Taxonomy" id="1401079"/>
    <lineage>
        <taxon>Bacteria</taxon>
        <taxon>Bacillati</taxon>
        <taxon>Bacillota</taxon>
        <taxon>Clostridia</taxon>
        <taxon>Peptostreptococcales</taxon>
        <taxon>Anaerovoracaceae</taxon>
        <taxon>Mogibacterium</taxon>
    </lineage>
</organism>
<reference evidence="4 5" key="1">
    <citation type="submission" date="2014-01" db="EMBL/GenBank/DDBJ databases">
        <authorList>
            <person name="Durkin A.S."/>
            <person name="McCorrison J."/>
            <person name="Torralba M."/>
            <person name="Gillis M."/>
            <person name="Haft D.H."/>
            <person name="Methe B."/>
            <person name="Sutton G."/>
            <person name="Nelson K.E."/>
        </authorList>
    </citation>
    <scope>NUCLEOTIDE SEQUENCE [LARGE SCALE GENOMIC DNA]</scope>
    <source>
        <strain evidence="4 5">ATCC 33093</strain>
    </source>
</reference>
<evidence type="ECO:0000259" key="1">
    <source>
        <dbReference type="Pfam" id="PF00534"/>
    </source>
</evidence>
<dbReference type="Proteomes" id="UP000022645">
    <property type="component" value="Unassembled WGS sequence"/>
</dbReference>
<name>X8J973_9FIRM</name>
<dbReference type="InterPro" id="IPR050194">
    <property type="entry name" value="Glycosyltransferase_grp1"/>
</dbReference>
<dbReference type="PANTHER" id="PTHR45947:SF3">
    <property type="entry name" value="SULFOQUINOVOSYL TRANSFERASE SQD2"/>
    <property type="match status" value="1"/>
</dbReference>
<protein>
    <submittedName>
        <fullName evidence="4">Glycosyltransferase, group 1 family protein</fullName>
        <ecNumber evidence="4">2.4.-.-</ecNumber>
    </submittedName>
</protein>
<accession>X8J973</accession>
<dbReference type="GO" id="GO:0016758">
    <property type="term" value="F:hexosyltransferase activity"/>
    <property type="evidence" value="ECO:0007669"/>
    <property type="project" value="TreeGrafter"/>
</dbReference>
<gene>
    <name evidence="4" type="ORF">HMPREF0581_0233</name>
</gene>
<dbReference type="Pfam" id="PF00534">
    <property type="entry name" value="Glycos_transf_1"/>
    <property type="match status" value="2"/>
</dbReference>
<evidence type="ECO:0000259" key="2">
    <source>
        <dbReference type="Pfam" id="PF13439"/>
    </source>
</evidence>
<evidence type="ECO:0000313" key="5">
    <source>
        <dbReference type="Proteomes" id="UP000022645"/>
    </source>
</evidence>
<proteinExistence type="predicted"/>
<dbReference type="PATRIC" id="fig|1401079.3.peg.200"/>
<evidence type="ECO:0000259" key="3">
    <source>
        <dbReference type="Pfam" id="PF13579"/>
    </source>
</evidence>
<keyword evidence="4" id="KW-0328">Glycosyltransferase</keyword>
<dbReference type="RefSeq" id="WP_242835177.1">
    <property type="nucleotide sequence ID" value="NZ_JALU01000003.1"/>
</dbReference>
<comment type="caution">
    <text evidence="4">The sequence shown here is derived from an EMBL/GenBank/DDBJ whole genome shotgun (WGS) entry which is preliminary data.</text>
</comment>
<dbReference type="AlphaFoldDB" id="X8J973"/>
<evidence type="ECO:0000313" key="4">
    <source>
        <dbReference type="EMBL" id="EUC58099.1"/>
    </source>
</evidence>